<keyword evidence="6" id="KW-1185">Reference proteome</keyword>
<gene>
    <name evidence="5" type="ORF">GCM10010979_20850</name>
</gene>
<dbReference type="SUPFAM" id="SSF46894">
    <property type="entry name" value="C-terminal effector domain of the bipartite response regulators"/>
    <property type="match status" value="1"/>
</dbReference>
<dbReference type="CDD" id="cd06170">
    <property type="entry name" value="LuxR_C_like"/>
    <property type="match status" value="1"/>
</dbReference>
<dbReference type="PROSITE" id="PS50043">
    <property type="entry name" value="HTH_LUXR_2"/>
    <property type="match status" value="1"/>
</dbReference>
<reference evidence="5" key="1">
    <citation type="journal article" date="2014" name="Int. J. Syst. Evol. Microbiol.">
        <title>Complete genome sequence of Corynebacterium casei LMG S-19264T (=DSM 44701T), isolated from a smear-ripened cheese.</title>
        <authorList>
            <consortium name="US DOE Joint Genome Institute (JGI-PGF)"/>
            <person name="Walter F."/>
            <person name="Albersmeier A."/>
            <person name="Kalinowski J."/>
            <person name="Ruckert C."/>
        </authorList>
    </citation>
    <scope>NUCLEOTIDE SEQUENCE</scope>
    <source>
        <strain evidence="5">CGMCC 1.12813</strain>
    </source>
</reference>
<dbReference type="InterPro" id="IPR036388">
    <property type="entry name" value="WH-like_DNA-bd_sf"/>
</dbReference>
<dbReference type="GO" id="GO:0003677">
    <property type="term" value="F:DNA binding"/>
    <property type="evidence" value="ECO:0007669"/>
    <property type="project" value="UniProtKB-KW"/>
</dbReference>
<keyword evidence="1" id="KW-0805">Transcription regulation</keyword>
<name>A0A916WK92_9MICO</name>
<evidence type="ECO:0000256" key="2">
    <source>
        <dbReference type="ARBA" id="ARBA00023125"/>
    </source>
</evidence>
<dbReference type="InterPro" id="IPR041664">
    <property type="entry name" value="AAA_16"/>
</dbReference>
<evidence type="ECO:0000313" key="6">
    <source>
        <dbReference type="Proteomes" id="UP000606922"/>
    </source>
</evidence>
<dbReference type="AlphaFoldDB" id="A0A916WK92"/>
<feature type="domain" description="HTH luxR-type" evidence="4">
    <location>
        <begin position="843"/>
        <end position="908"/>
    </location>
</feature>
<dbReference type="PRINTS" id="PR00038">
    <property type="entry name" value="HTHLUXR"/>
</dbReference>
<dbReference type="EMBL" id="BMGB01000001">
    <property type="protein sequence ID" value="GGB05986.1"/>
    <property type="molecule type" value="Genomic_DNA"/>
</dbReference>
<dbReference type="PANTHER" id="PTHR44688">
    <property type="entry name" value="DNA-BINDING TRANSCRIPTIONAL ACTIVATOR DEVR_DOSR"/>
    <property type="match status" value="1"/>
</dbReference>
<dbReference type="SMART" id="SM00421">
    <property type="entry name" value="HTH_LUXR"/>
    <property type="match status" value="1"/>
</dbReference>
<evidence type="ECO:0000256" key="1">
    <source>
        <dbReference type="ARBA" id="ARBA00023015"/>
    </source>
</evidence>
<sequence length="913" mass="97517">MYDSGQNPMGVAPERRELLARAVTAGKTPGGRLMLVGEPGMGKSYLIDAVLRSLDGARQVLFTRTTAGDHEPFAGLRDLLARIPDEAFQQLPSEQRDPVLAVLGRGPSVHSDPATLQAGVTQILSDISRGGAAIVVDEWQWLDPETRRLVERALLRPEIGSALSIVAARSADGSPEDLAVRPLFASTDVAAVVELRAASVRRVVADAGFGKLSPSTMADVTEVSGGNPLWAMELASARANGDPRRSPSISVVEAMRDRVAALPTSVRDALALVAVLGSIGVDDLEALRTNAVTAVAVGVERRVFRFEDGVVSAAHPLLAAAALNALTPDEERALNAAVSVLPLSAFRQLEHRNAGAQPGVHEGLALELSTATARARCSGATETAFRLARKALVRTGQDSTHRPSRVADAAELAFAIGDAALALEIVAELDLVVLSVPVFDRSLSVLVLALDKTGGQTAVVRRLESLQRAAPIATPHWNIIETWRVISSHGQDDDAVRRLLELVDVLPGTETPRTVSAALQWAAYFRLERGEGVDDALVAGVRAVERVAGAPALEDTADAMEALWPHQADDLVRSRANLTTFIRAAKAAGESYATVQGLAHATIVETIAGRLDAAQPLLLQTEEEARALQLLPPSVYRARALIALARNDRELLDELLLGRMSPAAENHGSLLRAGVAGLDNAYSERWDDALEDLEVAYSAARSRHIDEPGKRLWIDVELVRALVHIGDVDRATAITADLAVLGQRPMRAHARGQALRLQALLAARLGDDERALRLSSDGLAALRRGGFQPELVRAQLEQIELLRSMGQVARGRHLLSTVTESAARIGDPRLIGRAESARARLESDDGRATLTPAELRVARAAASGQTNREIAAELFLSIRTVETHLASGYRKIGVRTRTQLALSLHDLTLEASA</sequence>
<proteinExistence type="predicted"/>
<dbReference type="PANTHER" id="PTHR44688:SF16">
    <property type="entry name" value="DNA-BINDING TRANSCRIPTIONAL ACTIVATOR DEVR_DOSR"/>
    <property type="match status" value="1"/>
</dbReference>
<dbReference type="Proteomes" id="UP000606922">
    <property type="component" value="Unassembled WGS sequence"/>
</dbReference>
<protein>
    <submittedName>
        <fullName evidence="5">LuxR family transcriptional regulator</fullName>
    </submittedName>
</protein>
<dbReference type="Pfam" id="PF00196">
    <property type="entry name" value="GerE"/>
    <property type="match status" value="1"/>
</dbReference>
<organism evidence="5 6">
    <name type="scientific">Conyzicola nivalis</name>
    <dbReference type="NCBI Taxonomy" id="1477021"/>
    <lineage>
        <taxon>Bacteria</taxon>
        <taxon>Bacillati</taxon>
        <taxon>Actinomycetota</taxon>
        <taxon>Actinomycetes</taxon>
        <taxon>Micrococcales</taxon>
        <taxon>Microbacteriaceae</taxon>
        <taxon>Conyzicola</taxon>
    </lineage>
</organism>
<evidence type="ECO:0000313" key="5">
    <source>
        <dbReference type="EMBL" id="GGB05986.1"/>
    </source>
</evidence>
<dbReference type="InterPro" id="IPR016032">
    <property type="entry name" value="Sig_transdc_resp-reg_C-effctor"/>
</dbReference>
<dbReference type="GO" id="GO:0006355">
    <property type="term" value="P:regulation of DNA-templated transcription"/>
    <property type="evidence" value="ECO:0007669"/>
    <property type="project" value="InterPro"/>
</dbReference>
<keyword evidence="3" id="KW-0804">Transcription</keyword>
<dbReference type="Pfam" id="PF13191">
    <property type="entry name" value="AAA_16"/>
    <property type="match status" value="1"/>
</dbReference>
<accession>A0A916WK92</accession>
<keyword evidence="2" id="KW-0238">DNA-binding</keyword>
<dbReference type="InterPro" id="IPR027417">
    <property type="entry name" value="P-loop_NTPase"/>
</dbReference>
<reference evidence="5" key="2">
    <citation type="submission" date="2020-09" db="EMBL/GenBank/DDBJ databases">
        <authorList>
            <person name="Sun Q."/>
            <person name="Zhou Y."/>
        </authorList>
    </citation>
    <scope>NUCLEOTIDE SEQUENCE</scope>
    <source>
        <strain evidence="5">CGMCC 1.12813</strain>
    </source>
</reference>
<comment type="caution">
    <text evidence="5">The sequence shown here is derived from an EMBL/GenBank/DDBJ whole genome shotgun (WGS) entry which is preliminary data.</text>
</comment>
<dbReference type="SUPFAM" id="SSF52540">
    <property type="entry name" value="P-loop containing nucleoside triphosphate hydrolases"/>
    <property type="match status" value="1"/>
</dbReference>
<dbReference type="Gene3D" id="1.10.10.10">
    <property type="entry name" value="Winged helix-like DNA-binding domain superfamily/Winged helix DNA-binding domain"/>
    <property type="match status" value="1"/>
</dbReference>
<evidence type="ECO:0000259" key="4">
    <source>
        <dbReference type="PROSITE" id="PS50043"/>
    </source>
</evidence>
<dbReference type="InterPro" id="IPR000792">
    <property type="entry name" value="Tscrpt_reg_LuxR_C"/>
</dbReference>
<evidence type="ECO:0000256" key="3">
    <source>
        <dbReference type="ARBA" id="ARBA00023163"/>
    </source>
</evidence>
<dbReference type="RefSeq" id="WP_188510543.1">
    <property type="nucleotide sequence ID" value="NZ_BMGB01000001.1"/>
</dbReference>